<protein>
    <recommendedName>
        <fullName evidence="1">Heterokaryon incompatibility domain-containing protein</fullName>
    </recommendedName>
</protein>
<dbReference type="AlphaFoldDB" id="A0A553HJ28"/>
<dbReference type="PANTHER" id="PTHR24148:SF64">
    <property type="entry name" value="HETEROKARYON INCOMPATIBILITY DOMAIN-CONTAINING PROTEIN"/>
    <property type="match status" value="1"/>
</dbReference>
<sequence>MDIPIATATTALVRTPLDKESKQIRLLLVRPLCDGDEVTCHIKLHSLLNGDSTYEAVSYAWSHVKGKKSIVIDDEKVEIPAAAEEVIRYLRYAKEPRVIWVDAICINQEDIREKGHQIALMHEIYKTASRTVVWLGQADEATAEAFRSLELVHGQMSEETDGGDKLREVLYGEPNIFQYSKTALPTECNFAALKKFCKRVWFRRLWVVQEVVLASTGVVYCGVFSMPLIRLARAAVWVHHKQHSLPFDLDAEQGMLNASYMSAYIDKKQGHFSRLHGPAPYLADLFRYFHSFRVSEPRDKVYAILGLTRFSSLDQALPASLVPNYEKPLGEVLVDATRMTIQESGDLWILRHVEHGTEFNARDHSPSWIPILFREPCAKSDPNPLRSTFRANRAIEGHHSITELLSHADQKVLLAKGIEVGVLQTVGKALEKSEALEKSPSKSAVDIQILLETVLVHRCLSTDDEVRPLARFSVKEILLTLVGGTTFDSSPQVPNTQSPNHQGGFDDFVRALTDNLQVHAHNSCPGEQSIFASTLALKEFSRHLWAIRWACTNRRIFVTATGQLGLGPWASQVGDSACIMSGSRVPMILRRSIDSILPTAEFAVIGPCYIHGAMQGEVGAAAESPALRVSCMILK</sequence>
<dbReference type="OrthoDB" id="194358at2759"/>
<feature type="domain" description="Heterokaryon incompatibility" evidence="1">
    <location>
        <begin position="54"/>
        <end position="210"/>
    </location>
</feature>
<accession>A0A553HJ28</accession>
<reference evidence="3" key="1">
    <citation type="submission" date="2019-06" db="EMBL/GenBank/DDBJ databases">
        <title>Draft genome sequence of the griseofulvin-producing fungus Xylaria cubensis strain G536.</title>
        <authorList>
            <person name="Mead M.E."/>
            <person name="Raja H.A."/>
            <person name="Steenwyk J.L."/>
            <person name="Knowles S.L."/>
            <person name="Oberlies N.H."/>
            <person name="Rokas A."/>
        </authorList>
    </citation>
    <scope>NUCLEOTIDE SEQUENCE [LARGE SCALE GENOMIC DNA]</scope>
    <source>
        <strain evidence="3">G536</strain>
    </source>
</reference>
<dbReference type="Pfam" id="PF06985">
    <property type="entry name" value="HET"/>
    <property type="match status" value="1"/>
</dbReference>
<evidence type="ECO:0000313" key="3">
    <source>
        <dbReference type="Proteomes" id="UP000319160"/>
    </source>
</evidence>
<dbReference type="InterPro" id="IPR010730">
    <property type="entry name" value="HET"/>
</dbReference>
<evidence type="ECO:0000313" key="2">
    <source>
        <dbReference type="EMBL" id="TRX87933.1"/>
    </source>
</evidence>
<dbReference type="InterPro" id="IPR052895">
    <property type="entry name" value="HetReg/Transcr_Mod"/>
</dbReference>
<keyword evidence="3" id="KW-1185">Reference proteome</keyword>
<evidence type="ECO:0000259" key="1">
    <source>
        <dbReference type="Pfam" id="PF06985"/>
    </source>
</evidence>
<dbReference type="PANTHER" id="PTHR24148">
    <property type="entry name" value="ANKYRIN REPEAT DOMAIN-CONTAINING PROTEIN 39 HOMOLOG-RELATED"/>
    <property type="match status" value="1"/>
</dbReference>
<dbReference type="STRING" id="2512241.A0A553HJ28"/>
<proteinExistence type="predicted"/>
<dbReference type="EMBL" id="VFLP01000108">
    <property type="protein sequence ID" value="TRX87933.1"/>
    <property type="molecule type" value="Genomic_DNA"/>
</dbReference>
<dbReference type="Pfam" id="PF26639">
    <property type="entry name" value="Het-6_barrel"/>
    <property type="match status" value="1"/>
</dbReference>
<gene>
    <name evidence="2" type="ORF">FHL15_011165</name>
</gene>
<comment type="caution">
    <text evidence="2">The sequence shown here is derived from an EMBL/GenBank/DDBJ whole genome shotgun (WGS) entry which is preliminary data.</text>
</comment>
<dbReference type="Proteomes" id="UP000319160">
    <property type="component" value="Unassembled WGS sequence"/>
</dbReference>
<name>A0A553HJ28_9PEZI</name>
<organism evidence="2 3">
    <name type="scientific">Xylaria flabelliformis</name>
    <dbReference type="NCBI Taxonomy" id="2512241"/>
    <lineage>
        <taxon>Eukaryota</taxon>
        <taxon>Fungi</taxon>
        <taxon>Dikarya</taxon>
        <taxon>Ascomycota</taxon>
        <taxon>Pezizomycotina</taxon>
        <taxon>Sordariomycetes</taxon>
        <taxon>Xylariomycetidae</taxon>
        <taxon>Xylariales</taxon>
        <taxon>Xylariaceae</taxon>
        <taxon>Xylaria</taxon>
    </lineage>
</organism>